<keyword evidence="3" id="KW-0677">Repeat</keyword>
<dbReference type="GeneID" id="101864718"/>
<name>A0ABM0K706_APLCA</name>
<dbReference type="RefSeq" id="XP_035828710.1">
    <property type="nucleotide sequence ID" value="XM_035972817.1"/>
</dbReference>
<evidence type="ECO:0000256" key="9">
    <source>
        <dbReference type="SAM" id="MobiDB-lite"/>
    </source>
</evidence>
<evidence type="ECO:0000256" key="7">
    <source>
        <dbReference type="PROSITE-ProRule" id="PRU00042"/>
    </source>
</evidence>
<feature type="domain" description="C2H2-type" evidence="10">
    <location>
        <begin position="854"/>
        <end position="877"/>
    </location>
</feature>
<feature type="domain" description="C2H2-type" evidence="10">
    <location>
        <begin position="624"/>
        <end position="648"/>
    </location>
</feature>
<evidence type="ECO:0000313" key="12">
    <source>
        <dbReference type="RefSeq" id="XP_005110228.1"/>
    </source>
</evidence>
<feature type="domain" description="C2H2-type" evidence="10">
    <location>
        <begin position="1272"/>
        <end position="1294"/>
    </location>
</feature>
<dbReference type="Gene3D" id="3.30.160.60">
    <property type="entry name" value="Classic Zinc Finger"/>
    <property type="match status" value="8"/>
</dbReference>
<feature type="domain" description="C2H2-type" evidence="10">
    <location>
        <begin position="1216"/>
        <end position="1243"/>
    </location>
</feature>
<feature type="domain" description="C2H2-type" evidence="10">
    <location>
        <begin position="1105"/>
        <end position="1132"/>
    </location>
</feature>
<evidence type="ECO:0000313" key="13">
    <source>
        <dbReference type="RefSeq" id="XP_035828710.1"/>
    </source>
</evidence>
<feature type="domain" description="C2H2-type" evidence="10">
    <location>
        <begin position="1160"/>
        <end position="1188"/>
    </location>
</feature>
<evidence type="ECO:0000256" key="3">
    <source>
        <dbReference type="ARBA" id="ARBA00022737"/>
    </source>
</evidence>
<dbReference type="PROSITE" id="PS50157">
    <property type="entry name" value="ZINC_FINGER_C2H2_2"/>
    <property type="match status" value="13"/>
</dbReference>
<feature type="region of interest" description="Disordered" evidence="9">
    <location>
        <begin position="352"/>
        <end position="385"/>
    </location>
</feature>
<proteinExistence type="predicted"/>
<feature type="domain" description="C2H2-type" evidence="10">
    <location>
        <begin position="731"/>
        <end position="759"/>
    </location>
</feature>
<dbReference type="SMART" id="SM00355">
    <property type="entry name" value="ZnF_C2H2"/>
    <property type="match status" value="19"/>
</dbReference>
<reference evidence="12 13" key="1">
    <citation type="submission" date="2025-05" db="UniProtKB">
        <authorList>
            <consortium name="RefSeq"/>
        </authorList>
    </citation>
    <scope>IDENTIFICATION</scope>
</reference>
<feature type="domain" description="C2H2-type" evidence="10">
    <location>
        <begin position="1300"/>
        <end position="1323"/>
    </location>
</feature>
<comment type="subcellular location">
    <subcellularLocation>
        <location evidence="1">Nucleus</location>
    </subcellularLocation>
</comment>
<accession>A0ABM0K706</accession>
<dbReference type="InterPro" id="IPR050888">
    <property type="entry name" value="ZnF_C2H2-type_TF"/>
</dbReference>
<feature type="domain" description="C2H2-type" evidence="10">
    <location>
        <begin position="1132"/>
        <end position="1159"/>
    </location>
</feature>
<evidence type="ECO:0000256" key="5">
    <source>
        <dbReference type="ARBA" id="ARBA00022833"/>
    </source>
</evidence>
<dbReference type="InterPro" id="IPR036236">
    <property type="entry name" value="Znf_C2H2_sf"/>
</dbReference>
<dbReference type="Pfam" id="PF00096">
    <property type="entry name" value="zf-C2H2"/>
    <property type="match status" value="4"/>
</dbReference>
<dbReference type="Proteomes" id="UP000694888">
    <property type="component" value="Unplaced"/>
</dbReference>
<feature type="compositionally biased region" description="Polar residues" evidence="9">
    <location>
        <begin position="25"/>
        <end position="35"/>
    </location>
</feature>
<evidence type="ECO:0000256" key="4">
    <source>
        <dbReference type="ARBA" id="ARBA00022771"/>
    </source>
</evidence>
<dbReference type="InterPro" id="IPR013087">
    <property type="entry name" value="Znf_C2H2_type"/>
</dbReference>
<dbReference type="RefSeq" id="XP_005110228.1">
    <property type="nucleotide sequence ID" value="XM_005110171.3"/>
</dbReference>
<feature type="domain" description="C2H2-type" evidence="10">
    <location>
        <begin position="890"/>
        <end position="917"/>
    </location>
</feature>
<feature type="domain" description="C2H2-type" evidence="10">
    <location>
        <begin position="568"/>
        <end position="597"/>
    </location>
</feature>
<feature type="compositionally biased region" description="Basic residues" evidence="9">
    <location>
        <begin position="245"/>
        <end position="257"/>
    </location>
</feature>
<evidence type="ECO:0000256" key="1">
    <source>
        <dbReference type="ARBA" id="ARBA00004123"/>
    </source>
</evidence>
<keyword evidence="2" id="KW-0479">Metal-binding</keyword>
<dbReference type="PANTHER" id="PTHR24406">
    <property type="entry name" value="TRANSCRIPTIONAL REPRESSOR CTCFL-RELATED"/>
    <property type="match status" value="1"/>
</dbReference>
<feature type="region of interest" description="Disordered" evidence="9">
    <location>
        <begin position="826"/>
        <end position="847"/>
    </location>
</feature>
<feature type="domain" description="C2H2-type" evidence="10">
    <location>
        <begin position="1244"/>
        <end position="1271"/>
    </location>
</feature>
<evidence type="ECO:0000313" key="11">
    <source>
        <dbReference type="Proteomes" id="UP000694888"/>
    </source>
</evidence>
<evidence type="ECO:0000256" key="6">
    <source>
        <dbReference type="ARBA" id="ARBA00023242"/>
    </source>
</evidence>
<evidence type="ECO:0000259" key="10">
    <source>
        <dbReference type="PROSITE" id="PS50157"/>
    </source>
</evidence>
<dbReference type="PROSITE" id="PS00028">
    <property type="entry name" value="ZINC_FINGER_C2H2_1"/>
    <property type="match status" value="14"/>
</dbReference>
<organism evidence="11 12">
    <name type="scientific">Aplysia californica</name>
    <name type="common">California sea hare</name>
    <dbReference type="NCBI Taxonomy" id="6500"/>
    <lineage>
        <taxon>Eukaryota</taxon>
        <taxon>Metazoa</taxon>
        <taxon>Spiralia</taxon>
        <taxon>Lophotrochozoa</taxon>
        <taxon>Mollusca</taxon>
        <taxon>Gastropoda</taxon>
        <taxon>Heterobranchia</taxon>
        <taxon>Euthyneura</taxon>
        <taxon>Tectipleura</taxon>
        <taxon>Aplysiida</taxon>
        <taxon>Aplysioidea</taxon>
        <taxon>Aplysiidae</taxon>
        <taxon>Aplysia</taxon>
    </lineage>
</organism>
<keyword evidence="4 7" id="KW-0863">Zinc-finger</keyword>
<feature type="region of interest" description="Disordered" evidence="9">
    <location>
        <begin position="1"/>
        <end position="43"/>
    </location>
</feature>
<dbReference type="SUPFAM" id="SSF57667">
    <property type="entry name" value="beta-beta-alpha zinc fingers"/>
    <property type="match status" value="8"/>
</dbReference>
<keyword evidence="11" id="KW-1185">Reference proteome</keyword>
<evidence type="ECO:0000256" key="2">
    <source>
        <dbReference type="ARBA" id="ARBA00022723"/>
    </source>
</evidence>
<evidence type="ECO:0000256" key="8">
    <source>
        <dbReference type="SAM" id="Coils"/>
    </source>
</evidence>
<gene>
    <name evidence="12 13" type="primary">LOC101864718</name>
</gene>
<feature type="coiled-coil region" evidence="8">
    <location>
        <begin position="681"/>
        <end position="715"/>
    </location>
</feature>
<protein>
    <submittedName>
        <fullName evidence="12 13">Uncharacterized protein LOC101864718</fullName>
    </submittedName>
</protein>
<feature type="domain" description="C2H2-type" evidence="10">
    <location>
        <begin position="1188"/>
        <end position="1215"/>
    </location>
</feature>
<keyword evidence="5" id="KW-0862">Zinc</keyword>
<keyword evidence="8" id="KW-0175">Coiled coil</keyword>
<sequence length="1530" mass="172206">MKRSKPEQANEETVQLRRGRRQRSVTKPESTTMDASTAAGGATSVVDTTQIVIAVDLQPEAEKLTVVGGDVSEEAVKSTSIEGLSHLASEKDNSVDNNQLESLKGSVSDLVLNVEEEEKVVPVTSVSGQSELSLSETFITIETKDGLSTEKIPFLQFMSNMVVDPNSGNLKVDLTQLLSSTSASGSSAPESKNSVQVVERLSSGSAGAASAEAAQPQVVVKVQDSAPPQVSLESAQETPAEPVKVKKVGRGRPRKYPLKPGAPSQAKAPVVKTDFKQSPRRSGRTPAKNTRFGDDFVDSTTLGKITTTPWNTQLMTLALAAERHENKPFKSVSPSQTSSSVELAKNGIVEVDAERGVGSENKKLKSTDLTDESTEKNSDTKKDSQKRYICAVEDVSKETSFTVTAEKKKGGAASIRGPKTLKKYAGVNPVVHRTLEDALSFAVSSTKSWLHEDCIPAEEISVNSRNPIYYTIMEPKLPPTGDGLLVHKSNDGLRFQIAKIRGKPPSKSLVPLNALEDSYPQDRYFSCDLCPGFFPSSSSWLQHNNTVHQRSVEAFESLHKTENNKEVYQCTSCGQKFPHQFMLAIHTKRRRHNDGKSFRCTLCKLNFAGPKEREEHWMMAHPARSCGLCGKQFTNIVMLRRHINNSCHGARFRKRLTMGEPTDNVEVSAGQEGTVMVTATSEDLQQQEKSADVEYDEYEEEMEETEVEAEENGGDVYLGESVKSKLETVKVSCELCGAEFSTHSGLWHHKLDVHRQYFPAGYAEKLQERLQKNRSTLLNSHVIDPMKAENKGNKFFVLMQPKWPTSKPKIVVSVDNKEFLFKTKDQAASEEENLEPEPSPKNPEIPYKKKETTFQCTQCSATFNFASNYREHRSRVHGECFETVRLLGAFQCTHCSDTFPCQFMLEEHLKKHKGRRLLPCTLCGLDFHKIQERRQHWKTVHPGIGCPNCGKMYASIKYLQKHIALNCQDHFPATKKFLEFRKRQHNDFEMEKNEKRVEKKIIRCHLCPKLSSSVHGWRRHMSKCHEDAGFSKLSNTCIICNELVYGYKALEKHLLQCHAEDSGLPVEEENNMVEEALKKCKVDISTYRKAGVNSKDIVVDQEGNYRCPMCPKTHTDIKALQTHIKTHVNMNLECGVCQKTFKNPTLLKQHVQRHRTDAVYSCETCLKKFMTLQKLNKHRKVHHQGQQFTCELCGMSFAQNDYLQKHLRCHTDKRPHVCSVCGKTFRTKPELRVHILIHTRETPFKCQYCGRGFSQKGNYRIHLAQHTGEKPYQCDQCDISFALYCHLKRHKSTHDQKINYRCIWCGKECTQRKHMQMHVQRVHKEDFFQYEEQMKLETPLPIAPSQIKLYNRKLGKAVKFRKPYRTRAQKCDSTIQELMSVSKTEPEDVVETEVQQDQNVVIEPLVEPMIETVTVSSALPVISSQTLPGLPVVATDNGNFEILVSGDHQNYVKHNIGPELIDQDGTSNLEIVMGENNEINIIIKDPRAIQDIVGDDTTLASLQESGVSLQTIAQPVEVLVNAKVDDSEVV</sequence>
<feature type="region of interest" description="Disordered" evidence="9">
    <location>
        <begin position="229"/>
        <end position="294"/>
    </location>
</feature>
<keyword evidence="6" id="KW-0539">Nucleus</keyword>